<protein>
    <submittedName>
        <fullName evidence="2">Proteophosphoglycan ppg4</fullName>
    </submittedName>
</protein>
<dbReference type="OrthoDB" id="2527212at2759"/>
<gene>
    <name evidence="2" type="ORF">Rt10032_c02g1021</name>
</gene>
<name>A0A511KC75_RHOTO</name>
<evidence type="ECO:0000313" key="3">
    <source>
        <dbReference type="Proteomes" id="UP000321518"/>
    </source>
</evidence>
<dbReference type="AlphaFoldDB" id="A0A511KC75"/>
<accession>A0A511KC75</accession>
<dbReference type="Proteomes" id="UP000321518">
    <property type="component" value="Unassembled WGS sequence"/>
</dbReference>
<feature type="compositionally biased region" description="Basic and acidic residues" evidence="1">
    <location>
        <begin position="1"/>
        <end position="12"/>
    </location>
</feature>
<evidence type="ECO:0000313" key="2">
    <source>
        <dbReference type="EMBL" id="GEM07004.1"/>
    </source>
</evidence>
<feature type="region of interest" description="Disordered" evidence="1">
    <location>
        <begin position="533"/>
        <end position="567"/>
    </location>
</feature>
<organism evidence="2 3">
    <name type="scientific">Rhodotorula toruloides</name>
    <name type="common">Yeast</name>
    <name type="synonym">Rhodosporidium toruloides</name>
    <dbReference type="NCBI Taxonomy" id="5286"/>
    <lineage>
        <taxon>Eukaryota</taxon>
        <taxon>Fungi</taxon>
        <taxon>Dikarya</taxon>
        <taxon>Basidiomycota</taxon>
        <taxon>Pucciniomycotina</taxon>
        <taxon>Microbotryomycetes</taxon>
        <taxon>Sporidiobolales</taxon>
        <taxon>Sporidiobolaceae</taxon>
        <taxon>Rhodotorula</taxon>
    </lineage>
</organism>
<feature type="region of interest" description="Disordered" evidence="1">
    <location>
        <begin position="1"/>
        <end position="24"/>
    </location>
</feature>
<comment type="caution">
    <text evidence="2">The sequence shown here is derived from an EMBL/GenBank/DDBJ whole genome shotgun (WGS) entry which is preliminary data.</text>
</comment>
<evidence type="ECO:0000256" key="1">
    <source>
        <dbReference type="SAM" id="MobiDB-lite"/>
    </source>
</evidence>
<proteinExistence type="predicted"/>
<dbReference type="EMBL" id="BJWK01000002">
    <property type="protein sequence ID" value="GEM07004.1"/>
    <property type="molecule type" value="Genomic_DNA"/>
</dbReference>
<sequence length="602" mass="65309">MGHTEGSKGHEDEPTDVYKAGAPAYSGRAVDPDVQFDASGLPFIGRRPSARHPAAQQARQVSLPVQKWALVWLDEGDARKSGMWVAEGEVNYSLIVGEKGLALEEVVRDARKARAQQLAENVEAVKASPAPVATLRYLTFDATLPPQIEVKRWLTPQEGSDVVISCAFKSSADVPRSVLLFELDVCHASDFSPLDLEHIKAYFLSWQQKYGFAAEIDPTCALAIPPAGVRLATRIPPPDVSYDPLDSSTWVAPFPPVSEEQLKLYEDMSVTPPPKEGNKADETEESGYDGAKGKKRARKITSGGGTTKAPAASSVKNKGAIGKNVKVPGPHPNGRSRRQQADDNREQELLEAAMEAGKEVYSKTERQKRRATVKKPAYLLADSTIDSDYEPQPAKAGEFSLSRFPSALCTQSRLFLSPASPSPALTCTFAPLAIPLPPLPPTCTNGLAPPSVSPAAQPLRPPSVSPEAFAALKDRHDEMCAYLCMLGRSHADLITHTCPPPADEAAKGGTAVTKGMFERVEELERRLNYMEEADEQKERQEEANMEETTNGDDGRIAEASSQSRQDDNRRIAELEAHVAGLIATAGTLWDQVEMLLAERKAA</sequence>
<reference evidence="2 3" key="1">
    <citation type="submission" date="2019-07" db="EMBL/GenBank/DDBJ databases">
        <title>Rhodotorula toruloides NBRC10032 genome sequencing.</title>
        <authorList>
            <person name="Shida Y."/>
            <person name="Takaku H."/>
            <person name="Ogasawara W."/>
            <person name="Mori K."/>
        </authorList>
    </citation>
    <scope>NUCLEOTIDE SEQUENCE [LARGE SCALE GENOMIC DNA]</scope>
    <source>
        <strain evidence="2 3">NBRC10032</strain>
    </source>
</reference>
<feature type="region of interest" description="Disordered" evidence="1">
    <location>
        <begin position="268"/>
        <end position="345"/>
    </location>
</feature>